<proteinExistence type="predicted"/>
<evidence type="ECO:0000313" key="2">
    <source>
        <dbReference type="EMBL" id="EGH36005.1"/>
    </source>
</evidence>
<dbReference type="EMBL" id="AEAH01004314">
    <property type="protein sequence ID" value="EGH36005.1"/>
    <property type="molecule type" value="Genomic_DNA"/>
</dbReference>
<organism evidence="2 3">
    <name type="scientific">Pseudomonas syringae pv. japonica str. M301072</name>
    <dbReference type="NCBI Taxonomy" id="629262"/>
    <lineage>
        <taxon>Bacteria</taxon>
        <taxon>Pseudomonadati</taxon>
        <taxon>Pseudomonadota</taxon>
        <taxon>Gammaproteobacteria</taxon>
        <taxon>Pseudomonadales</taxon>
        <taxon>Pseudomonadaceae</taxon>
        <taxon>Pseudomonas</taxon>
        <taxon>Pseudomonas syringae</taxon>
    </lineage>
</organism>
<comment type="caution">
    <text evidence="2">The sequence shown here is derived from an EMBL/GenBank/DDBJ whole genome shotgun (WGS) entry which is preliminary data.</text>
</comment>
<feature type="non-terminal residue" evidence="2">
    <location>
        <position position="1"/>
    </location>
</feature>
<sequence length="35" mass="3139">GSAGSDSSLIAGYGSTQTSGGDSSLTAGYGSTPAA</sequence>
<evidence type="ECO:0008006" key="4">
    <source>
        <dbReference type="Google" id="ProtNLM"/>
    </source>
</evidence>
<dbReference type="AlphaFoldDB" id="F3G0L3"/>
<evidence type="ECO:0000256" key="1">
    <source>
        <dbReference type="SAM" id="MobiDB-lite"/>
    </source>
</evidence>
<gene>
    <name evidence="2" type="ORF">PSYJA_45911</name>
</gene>
<feature type="non-terminal residue" evidence="2">
    <location>
        <position position="35"/>
    </location>
</feature>
<dbReference type="Proteomes" id="UP000004471">
    <property type="component" value="Unassembled WGS sequence"/>
</dbReference>
<feature type="region of interest" description="Disordered" evidence="1">
    <location>
        <begin position="1"/>
        <end position="35"/>
    </location>
</feature>
<feature type="compositionally biased region" description="Polar residues" evidence="1">
    <location>
        <begin position="1"/>
        <end position="26"/>
    </location>
</feature>
<dbReference type="PROSITE" id="PS00314">
    <property type="entry name" value="ICE_NUCLEATION"/>
    <property type="match status" value="1"/>
</dbReference>
<dbReference type="Pfam" id="PF00818">
    <property type="entry name" value="Ice_nucleation"/>
    <property type="match status" value="1"/>
</dbReference>
<dbReference type="GO" id="GO:0009279">
    <property type="term" value="C:cell outer membrane"/>
    <property type="evidence" value="ECO:0007669"/>
    <property type="project" value="InterPro"/>
</dbReference>
<dbReference type="SUPFAM" id="SSF69349">
    <property type="entry name" value="Phage fibre proteins"/>
    <property type="match status" value="1"/>
</dbReference>
<protein>
    <recommendedName>
        <fullName evidence="4">Ice nucleation protein</fullName>
    </recommendedName>
</protein>
<evidence type="ECO:0000313" key="3">
    <source>
        <dbReference type="Proteomes" id="UP000004471"/>
    </source>
</evidence>
<name>F3G0L3_PSESX</name>
<accession>F3G0L3</accession>
<dbReference type="InterPro" id="IPR000258">
    <property type="entry name" value="Ice_nucleatn"/>
</dbReference>
<reference evidence="2 3" key="1">
    <citation type="journal article" date="2011" name="PLoS Pathog.">
        <title>Dynamic evolution of pathogenicity revealed by sequencing and comparative genomics of 19 Pseudomonas syringae isolates.</title>
        <authorList>
            <person name="Baltrus D.A."/>
            <person name="Nishimura M.T."/>
            <person name="Romanchuk A."/>
            <person name="Chang J.H."/>
            <person name="Mukhtar M.S."/>
            <person name="Cherkis K."/>
            <person name="Roach J."/>
            <person name="Grant S.R."/>
            <person name="Jones C.D."/>
            <person name="Dangl J.L."/>
        </authorList>
    </citation>
    <scope>NUCLEOTIDE SEQUENCE [LARGE SCALE GENOMIC DNA]</scope>
    <source>
        <strain evidence="3">M301072PT</strain>
    </source>
</reference>